<reference evidence="2 3" key="1">
    <citation type="submission" date="2017-06" db="EMBL/GenBank/DDBJ databases">
        <title>Draft genome sequence of anaerobic fermentative bacterium Anaeromicrobium sediminis DY2726D isolated from West Pacific Ocean sediments.</title>
        <authorList>
            <person name="Zeng X."/>
        </authorList>
    </citation>
    <scope>NUCLEOTIDE SEQUENCE [LARGE SCALE GENOMIC DNA]</scope>
    <source>
        <strain evidence="2 3">DY2726D</strain>
    </source>
</reference>
<dbReference type="EMBL" id="NIBG01000013">
    <property type="protein sequence ID" value="PAB58602.1"/>
    <property type="molecule type" value="Genomic_DNA"/>
</dbReference>
<feature type="transmembrane region" description="Helical" evidence="1">
    <location>
        <begin position="209"/>
        <end position="228"/>
    </location>
</feature>
<dbReference type="InterPro" id="IPR010178">
    <property type="entry name" value="Lit"/>
</dbReference>
<keyword evidence="1" id="KW-0812">Transmembrane</keyword>
<gene>
    <name evidence="2" type="ORF">CCE28_14050</name>
</gene>
<keyword evidence="1" id="KW-1133">Transmembrane helix</keyword>
<proteinExistence type="predicted"/>
<dbReference type="OrthoDB" id="9813051at2"/>
<dbReference type="NCBIfam" id="TIGR01906">
    <property type="entry name" value="integ_TIGR01906"/>
    <property type="match status" value="1"/>
</dbReference>
<feature type="transmembrane region" description="Helical" evidence="1">
    <location>
        <begin position="16"/>
        <end position="38"/>
    </location>
</feature>
<dbReference type="AlphaFoldDB" id="A0A267MGS2"/>
<keyword evidence="3" id="KW-1185">Reference proteome</keyword>
<dbReference type="Pfam" id="PF07314">
    <property type="entry name" value="Lit"/>
    <property type="match status" value="1"/>
</dbReference>
<protein>
    <submittedName>
        <fullName evidence="2">TIGR01906 family membrane protein</fullName>
    </submittedName>
</protein>
<name>A0A267MGS2_9FIRM</name>
<accession>A0A267MGS2</accession>
<comment type="caution">
    <text evidence="2">The sequence shown here is derived from an EMBL/GenBank/DDBJ whole genome shotgun (WGS) entry which is preliminary data.</text>
</comment>
<evidence type="ECO:0000313" key="2">
    <source>
        <dbReference type="EMBL" id="PAB58602.1"/>
    </source>
</evidence>
<sequence>MKNGEYKVKRNKHNATLIWSMLIIICLPIVILLTVVQINAFNEEFYMTEYKKYNISSVTGMEFQDLNRVTTKLINYINDDEDNLKIYAKIQGEKREVFGQREKQHMVDVKKLFQKGFSVRNFSLSMVILALSMLSVTQKDMYKSIFYSSLLALIVTVSLIILIKIDFYKYFTYFHEVFFNNDLWLLDPRTDVLINMLPLEFFIDITSKIGSWFLAIQIIMFTLSLTILKKD</sequence>
<evidence type="ECO:0000313" key="3">
    <source>
        <dbReference type="Proteomes" id="UP000216024"/>
    </source>
</evidence>
<feature type="transmembrane region" description="Helical" evidence="1">
    <location>
        <begin position="144"/>
        <end position="165"/>
    </location>
</feature>
<organism evidence="2 3">
    <name type="scientific">Anaeromicrobium sediminis</name>
    <dbReference type="NCBI Taxonomy" id="1478221"/>
    <lineage>
        <taxon>Bacteria</taxon>
        <taxon>Bacillati</taxon>
        <taxon>Bacillota</taxon>
        <taxon>Clostridia</taxon>
        <taxon>Peptostreptococcales</taxon>
        <taxon>Thermotaleaceae</taxon>
        <taxon>Anaeromicrobium</taxon>
    </lineage>
</organism>
<keyword evidence="1" id="KW-0472">Membrane</keyword>
<feature type="transmembrane region" description="Helical" evidence="1">
    <location>
        <begin position="117"/>
        <end position="137"/>
    </location>
</feature>
<evidence type="ECO:0000256" key="1">
    <source>
        <dbReference type="SAM" id="Phobius"/>
    </source>
</evidence>
<dbReference type="Proteomes" id="UP000216024">
    <property type="component" value="Unassembled WGS sequence"/>
</dbReference>